<reference evidence="5" key="1">
    <citation type="journal article" date="2015" name="PLoS Genet.">
        <title>Genome Sequence and Transcriptome Analyses of Chrysochromulina tobin: Metabolic Tools for Enhanced Algal Fitness in the Prominent Order Prymnesiales (Haptophyceae).</title>
        <authorList>
            <person name="Hovde B.T."/>
            <person name="Deodato C.R."/>
            <person name="Hunsperger H.M."/>
            <person name="Ryken S.A."/>
            <person name="Yost W."/>
            <person name="Jha R.K."/>
            <person name="Patterson J."/>
            <person name="Monnat R.J. Jr."/>
            <person name="Barlow S.B."/>
            <person name="Starkenburg S.R."/>
            <person name="Cattolico R.A."/>
        </authorList>
    </citation>
    <scope>NUCLEOTIDE SEQUENCE</scope>
    <source>
        <strain evidence="5">CCMP291</strain>
    </source>
</reference>
<feature type="non-terminal residue" evidence="4">
    <location>
        <position position="883"/>
    </location>
</feature>
<dbReference type="PANTHER" id="PTHR11062:SF268">
    <property type="entry name" value="FAMILY PROTEIN, PUTATIVE, EXPRESSED-RELATED"/>
    <property type="match status" value="1"/>
</dbReference>
<comment type="similarity">
    <text evidence="1">Belongs to the glycosyltransferase 47 family.</text>
</comment>
<feature type="domain" description="Exostosin GT47" evidence="3">
    <location>
        <begin position="73"/>
        <end position="439"/>
    </location>
</feature>
<comment type="caution">
    <text evidence="4">The sequence shown here is derived from an EMBL/GenBank/DDBJ whole genome shotgun (WGS) entry which is preliminary data.</text>
</comment>
<protein>
    <submittedName>
        <fullName evidence="4">Exostosin family protein</fullName>
    </submittedName>
</protein>
<accession>A0A0M0LQY5</accession>
<evidence type="ECO:0000259" key="3">
    <source>
        <dbReference type="Pfam" id="PF03016"/>
    </source>
</evidence>
<name>A0A0M0LQY5_9EUKA</name>
<organism evidence="4 5">
    <name type="scientific">Chrysochromulina tobinii</name>
    <dbReference type="NCBI Taxonomy" id="1460289"/>
    <lineage>
        <taxon>Eukaryota</taxon>
        <taxon>Haptista</taxon>
        <taxon>Haptophyta</taxon>
        <taxon>Prymnesiophyceae</taxon>
        <taxon>Prymnesiales</taxon>
        <taxon>Chrysochromulinaceae</taxon>
        <taxon>Chrysochromulina</taxon>
    </lineage>
</organism>
<evidence type="ECO:0000256" key="2">
    <source>
        <dbReference type="SAM" id="Coils"/>
    </source>
</evidence>
<sequence length="883" mass="98506">MAKCVFRDINPYMRWDGPGWDYETVVESPTAFWSSVTDAPAYLRGHKAWSDPARQRRPGHVAWCDAEVGEAPTIYIYELPIEFNLRLWTEKYRDEDCALRSYTQTNSTDWKQHAFGMEVALYERLLHSAHRVLDPETADFFFVPVWGGCWMSRFSRPTPRHHDLGSMIHEDPEVRLPRAARASGVYRKAFEHIRTTYPYWDRSGGADHIFTFPHDEGACLAPKEITAAIFVSHWGRLTRHPPNHTSTSAGHGWHVSPYKEQMYGHERCFEPGKDVLLPIFKSRGFVQASPYLTGKLTPRNVLLNFRGNAHVNQPAYSFGLRQQLYSYVNGHPDQCKCADPGHMKNFKNACPPGGDKDGCLLVGGHSRDYIADLQRSIFCVVLPGNGWGHIEEPVIHGCIPVIIMPDIHVQLEGVLNMSAFSVRIPRADLPRIVKILQAIPPATIQAMQAEMAKIWERFTYSGLFKRELQLQLLPPDALTKSRVGAPPDDQRAKVFTKLEGRLRGLDAPDGFVAHLRNRLVLREQHCAVTAQLVNRTEEVQQAQAQLIEYSARTAEAEAKLREVEEREVRAARMAKQGLEDALEEGRAARQQLESLRTERSSGLTDAESVRQELRTQRLQLESERAAAHATRQQLLSQQQELETALGATQQELRAVRQATDEELEGVRNEAKGFKRKLGEQIENARTAEVERIEARSRALEAEAVAHKGQIAALKAALEERAISHEAEAEAHKGQVAALKAALEAEAARLQLELSSTQLAKRQMEQASEAAAKEIAEAQADLAAHLADHAKVVAEVAELRTALEEAMATAATAKAKVTELEVQAVASSSAMEVEKDKELKSKNDEIAAMASKLEAKDEELAKLKAELKAAAELADAADAEAART</sequence>
<dbReference type="PANTHER" id="PTHR11062">
    <property type="entry name" value="EXOSTOSIN HEPARAN SULFATE GLYCOSYLTRANSFERASE -RELATED"/>
    <property type="match status" value="1"/>
</dbReference>
<feature type="coiled-coil region" evidence="2">
    <location>
        <begin position="532"/>
        <end position="879"/>
    </location>
</feature>
<dbReference type="GO" id="GO:0016757">
    <property type="term" value="F:glycosyltransferase activity"/>
    <property type="evidence" value="ECO:0007669"/>
    <property type="project" value="InterPro"/>
</dbReference>
<dbReference type="InterPro" id="IPR004263">
    <property type="entry name" value="Exostosin"/>
</dbReference>
<dbReference type="Proteomes" id="UP000037460">
    <property type="component" value="Unassembled WGS sequence"/>
</dbReference>
<evidence type="ECO:0000313" key="4">
    <source>
        <dbReference type="EMBL" id="KOO53411.1"/>
    </source>
</evidence>
<dbReference type="AlphaFoldDB" id="A0A0M0LQY5"/>
<keyword evidence="5" id="KW-1185">Reference proteome</keyword>
<dbReference type="InterPro" id="IPR040911">
    <property type="entry name" value="Exostosin_GT47"/>
</dbReference>
<proteinExistence type="inferred from homology"/>
<evidence type="ECO:0000313" key="5">
    <source>
        <dbReference type="Proteomes" id="UP000037460"/>
    </source>
</evidence>
<dbReference type="EMBL" id="JWZX01000238">
    <property type="protein sequence ID" value="KOO53411.1"/>
    <property type="molecule type" value="Genomic_DNA"/>
</dbReference>
<gene>
    <name evidence="4" type="ORF">Ctob_012406</name>
</gene>
<keyword evidence="2" id="KW-0175">Coiled coil</keyword>
<dbReference type="Pfam" id="PF03016">
    <property type="entry name" value="Exostosin_GT47"/>
    <property type="match status" value="1"/>
</dbReference>
<evidence type="ECO:0000256" key="1">
    <source>
        <dbReference type="ARBA" id="ARBA00010271"/>
    </source>
</evidence>
<dbReference type="OrthoDB" id="1924787at2759"/>